<accession>A0AAV2D7S4</accession>
<name>A0AAV2D7S4_9ROSI</name>
<evidence type="ECO:0000313" key="1">
    <source>
        <dbReference type="EMBL" id="CAL1369509.1"/>
    </source>
</evidence>
<dbReference type="Proteomes" id="UP001497516">
    <property type="component" value="Chromosome 2"/>
</dbReference>
<evidence type="ECO:0000313" key="2">
    <source>
        <dbReference type="Proteomes" id="UP001497516"/>
    </source>
</evidence>
<organism evidence="1 2">
    <name type="scientific">Linum trigynum</name>
    <dbReference type="NCBI Taxonomy" id="586398"/>
    <lineage>
        <taxon>Eukaryota</taxon>
        <taxon>Viridiplantae</taxon>
        <taxon>Streptophyta</taxon>
        <taxon>Embryophyta</taxon>
        <taxon>Tracheophyta</taxon>
        <taxon>Spermatophyta</taxon>
        <taxon>Magnoliopsida</taxon>
        <taxon>eudicotyledons</taxon>
        <taxon>Gunneridae</taxon>
        <taxon>Pentapetalae</taxon>
        <taxon>rosids</taxon>
        <taxon>fabids</taxon>
        <taxon>Malpighiales</taxon>
        <taxon>Linaceae</taxon>
        <taxon>Linum</taxon>
    </lineage>
</organism>
<sequence length="132" mass="14564">MGGTRHRFRTLANLVNAGLERRRLVFGLSSVVSVLMRPTLLVLALTGVFTRVGVDAHDALGGGARWCAFLVASALTRPTPLTSVFLWRGGIRVTCPTIAPHQGVFREHRLFDFRAIDSGPRDLLERFRIGIL</sequence>
<gene>
    <name evidence="1" type="ORF">LTRI10_LOCUS12082</name>
</gene>
<reference evidence="1 2" key="1">
    <citation type="submission" date="2024-04" db="EMBL/GenBank/DDBJ databases">
        <authorList>
            <person name="Fracassetti M."/>
        </authorList>
    </citation>
    <scope>NUCLEOTIDE SEQUENCE [LARGE SCALE GENOMIC DNA]</scope>
</reference>
<dbReference type="AlphaFoldDB" id="A0AAV2D7S4"/>
<keyword evidence="2" id="KW-1185">Reference proteome</keyword>
<dbReference type="EMBL" id="OZ034815">
    <property type="protein sequence ID" value="CAL1369509.1"/>
    <property type="molecule type" value="Genomic_DNA"/>
</dbReference>
<protein>
    <submittedName>
        <fullName evidence="1">Uncharacterized protein</fullName>
    </submittedName>
</protein>
<proteinExistence type="predicted"/>